<evidence type="ECO:0000256" key="1">
    <source>
        <dbReference type="ARBA" id="ARBA00005495"/>
    </source>
</evidence>
<dbReference type="PROSITE" id="PS51891">
    <property type="entry name" value="CENP_V_GFA"/>
    <property type="match status" value="1"/>
</dbReference>
<evidence type="ECO:0000256" key="3">
    <source>
        <dbReference type="ARBA" id="ARBA00022833"/>
    </source>
</evidence>
<evidence type="ECO:0000256" key="4">
    <source>
        <dbReference type="ARBA" id="ARBA00023239"/>
    </source>
</evidence>
<dbReference type="InterPro" id="IPR006913">
    <property type="entry name" value="CENP-V/GFA"/>
</dbReference>
<evidence type="ECO:0000259" key="5">
    <source>
        <dbReference type="PROSITE" id="PS51891"/>
    </source>
</evidence>
<gene>
    <name evidence="6" type="ORF">HNP71_000390</name>
</gene>
<dbReference type="Gene3D" id="3.90.1590.10">
    <property type="entry name" value="glutathione-dependent formaldehyde- activating enzyme (gfa)"/>
    <property type="match status" value="1"/>
</dbReference>
<sequence>MSISLEGGCACGQIRYECTAEPIFTAHCHCRDCQQASGGAMATVSGVPSAAFRVTKGAPKSFRYAGSSGKGLDRNFCPNCGSRLFTNNAGALPDVTFINVGSLDNPSQVTPSMHIFMASAQSWDKPADGLPQFPGMPG</sequence>
<dbReference type="Pfam" id="PF04828">
    <property type="entry name" value="GFA"/>
    <property type="match status" value="1"/>
</dbReference>
<name>A0A840V8U2_9PROT</name>
<keyword evidence="7" id="KW-1185">Reference proteome</keyword>
<evidence type="ECO:0000256" key="2">
    <source>
        <dbReference type="ARBA" id="ARBA00022723"/>
    </source>
</evidence>
<keyword evidence="3" id="KW-0862">Zinc</keyword>
<accession>A0A840V8U2</accession>
<dbReference type="GO" id="GO:0046872">
    <property type="term" value="F:metal ion binding"/>
    <property type="evidence" value="ECO:0007669"/>
    <property type="project" value="UniProtKB-KW"/>
</dbReference>
<dbReference type="GO" id="GO:0016846">
    <property type="term" value="F:carbon-sulfur lyase activity"/>
    <property type="evidence" value="ECO:0007669"/>
    <property type="project" value="InterPro"/>
</dbReference>
<protein>
    <recommendedName>
        <fullName evidence="5">CENP-V/GFA domain-containing protein</fullName>
    </recommendedName>
</protein>
<evidence type="ECO:0000313" key="7">
    <source>
        <dbReference type="Proteomes" id="UP000553706"/>
    </source>
</evidence>
<comment type="caution">
    <text evidence="6">The sequence shown here is derived from an EMBL/GenBank/DDBJ whole genome shotgun (WGS) entry which is preliminary data.</text>
</comment>
<organism evidence="6 7">
    <name type="scientific">Acidocella aromatica</name>
    <dbReference type="NCBI Taxonomy" id="1303579"/>
    <lineage>
        <taxon>Bacteria</taxon>
        <taxon>Pseudomonadati</taxon>
        <taxon>Pseudomonadota</taxon>
        <taxon>Alphaproteobacteria</taxon>
        <taxon>Acetobacterales</taxon>
        <taxon>Acidocellaceae</taxon>
        <taxon>Acidocella</taxon>
    </lineage>
</organism>
<dbReference type="AlphaFoldDB" id="A0A840V8U2"/>
<dbReference type="EMBL" id="JACHFJ010000001">
    <property type="protein sequence ID" value="MBB5372166.1"/>
    <property type="molecule type" value="Genomic_DNA"/>
</dbReference>
<proteinExistence type="inferred from homology"/>
<feature type="domain" description="CENP-V/GFA" evidence="5">
    <location>
        <begin position="5"/>
        <end position="124"/>
    </location>
</feature>
<dbReference type="PANTHER" id="PTHR33337">
    <property type="entry name" value="GFA DOMAIN-CONTAINING PROTEIN"/>
    <property type="match status" value="1"/>
</dbReference>
<dbReference type="RefSeq" id="WP_183265153.1">
    <property type="nucleotide sequence ID" value="NZ_JACHFJ010000001.1"/>
</dbReference>
<keyword evidence="2" id="KW-0479">Metal-binding</keyword>
<comment type="similarity">
    <text evidence="1">Belongs to the Gfa family.</text>
</comment>
<dbReference type="InterPro" id="IPR011057">
    <property type="entry name" value="Mss4-like_sf"/>
</dbReference>
<dbReference type="Proteomes" id="UP000553706">
    <property type="component" value="Unassembled WGS sequence"/>
</dbReference>
<reference evidence="6 7" key="1">
    <citation type="submission" date="2020-08" db="EMBL/GenBank/DDBJ databases">
        <title>Genomic Encyclopedia of Type Strains, Phase IV (KMG-IV): sequencing the most valuable type-strain genomes for metagenomic binning, comparative biology and taxonomic classification.</title>
        <authorList>
            <person name="Goeker M."/>
        </authorList>
    </citation>
    <scope>NUCLEOTIDE SEQUENCE [LARGE SCALE GENOMIC DNA]</scope>
    <source>
        <strain evidence="6 7">DSM 27026</strain>
    </source>
</reference>
<keyword evidence="4" id="KW-0456">Lyase</keyword>
<dbReference type="PANTHER" id="PTHR33337:SF40">
    <property type="entry name" value="CENP-V_GFA DOMAIN-CONTAINING PROTEIN-RELATED"/>
    <property type="match status" value="1"/>
</dbReference>
<dbReference type="SUPFAM" id="SSF51316">
    <property type="entry name" value="Mss4-like"/>
    <property type="match status" value="1"/>
</dbReference>
<evidence type="ECO:0000313" key="6">
    <source>
        <dbReference type="EMBL" id="MBB5372166.1"/>
    </source>
</evidence>